<keyword evidence="1" id="KW-0479">Metal-binding</keyword>
<feature type="compositionally biased region" description="Polar residues" evidence="5">
    <location>
        <begin position="429"/>
        <end position="445"/>
    </location>
</feature>
<keyword evidence="3" id="KW-0862">Zinc</keyword>
<reference evidence="8" key="1">
    <citation type="submission" date="2019-04" db="EMBL/GenBank/DDBJ databases">
        <title>Friends and foes A comparative genomics studyof 23 Aspergillus species from section Flavi.</title>
        <authorList>
            <consortium name="DOE Joint Genome Institute"/>
            <person name="Kjaerbolling I."/>
            <person name="Vesth T."/>
            <person name="Frisvad J.C."/>
            <person name="Nybo J.L."/>
            <person name="Theobald S."/>
            <person name="Kildgaard S."/>
            <person name="Isbrandt T."/>
            <person name="Kuo A."/>
            <person name="Sato A."/>
            <person name="Lyhne E.K."/>
            <person name="Kogle M.E."/>
            <person name="Wiebenga A."/>
            <person name="Kun R.S."/>
            <person name="Lubbers R.J."/>
            <person name="Makela M.R."/>
            <person name="Barry K."/>
            <person name="Chovatia M."/>
            <person name="Clum A."/>
            <person name="Daum C."/>
            <person name="Haridas S."/>
            <person name="He G."/>
            <person name="LaButti K."/>
            <person name="Lipzen A."/>
            <person name="Mondo S."/>
            <person name="Riley R."/>
            <person name="Salamov A."/>
            <person name="Simmons B.A."/>
            <person name="Magnuson J.K."/>
            <person name="Henrissat B."/>
            <person name="Mortensen U.H."/>
            <person name="Larsen T.O."/>
            <person name="Devries R.P."/>
            <person name="Grigoriev I.V."/>
            <person name="Machida M."/>
            <person name="Baker S.E."/>
            <person name="Andersen M.R."/>
        </authorList>
    </citation>
    <scope>NUCLEOTIDE SEQUENCE [LARGE SCALE GENOMIC DNA]</scope>
    <source>
        <strain evidence="8">CBS 553.77</strain>
    </source>
</reference>
<dbReference type="Proteomes" id="UP000327118">
    <property type="component" value="Unassembled WGS sequence"/>
</dbReference>
<feature type="region of interest" description="Disordered" evidence="5">
    <location>
        <begin position="363"/>
        <end position="468"/>
    </location>
</feature>
<dbReference type="PANTHER" id="PTHR23327">
    <property type="entry name" value="RING FINGER PROTEIN 127"/>
    <property type="match status" value="1"/>
</dbReference>
<evidence type="ECO:0000313" key="8">
    <source>
        <dbReference type="Proteomes" id="UP000327118"/>
    </source>
</evidence>
<evidence type="ECO:0000256" key="2">
    <source>
        <dbReference type="ARBA" id="ARBA00022771"/>
    </source>
</evidence>
<accession>A0A5N6Z1D8</accession>
<feature type="compositionally biased region" description="Polar residues" evidence="5">
    <location>
        <begin position="404"/>
        <end position="418"/>
    </location>
</feature>
<evidence type="ECO:0000256" key="5">
    <source>
        <dbReference type="SAM" id="MobiDB-lite"/>
    </source>
</evidence>
<dbReference type="SMART" id="SM00184">
    <property type="entry name" value="RING"/>
    <property type="match status" value="1"/>
</dbReference>
<feature type="compositionally biased region" description="Acidic residues" evidence="5">
    <location>
        <begin position="369"/>
        <end position="383"/>
    </location>
</feature>
<dbReference type="InterPro" id="IPR013083">
    <property type="entry name" value="Znf_RING/FYVE/PHD"/>
</dbReference>
<dbReference type="Pfam" id="PF00097">
    <property type="entry name" value="zf-C3HC4"/>
    <property type="match status" value="1"/>
</dbReference>
<keyword evidence="2 4" id="KW-0863">Zinc-finger</keyword>
<feature type="region of interest" description="Disordered" evidence="5">
    <location>
        <begin position="262"/>
        <end position="338"/>
    </location>
</feature>
<keyword evidence="8" id="KW-1185">Reference proteome</keyword>
<gene>
    <name evidence="7" type="ORF">BDV28DRAFT_137020</name>
</gene>
<organism evidence="7 8">
    <name type="scientific">Aspergillus coremiiformis</name>
    <dbReference type="NCBI Taxonomy" id="138285"/>
    <lineage>
        <taxon>Eukaryota</taxon>
        <taxon>Fungi</taxon>
        <taxon>Dikarya</taxon>
        <taxon>Ascomycota</taxon>
        <taxon>Pezizomycotina</taxon>
        <taxon>Eurotiomycetes</taxon>
        <taxon>Eurotiomycetidae</taxon>
        <taxon>Eurotiales</taxon>
        <taxon>Aspergillaceae</taxon>
        <taxon>Aspergillus</taxon>
        <taxon>Aspergillus subgen. Circumdati</taxon>
    </lineage>
</organism>
<evidence type="ECO:0000313" key="7">
    <source>
        <dbReference type="EMBL" id="KAE8351472.1"/>
    </source>
</evidence>
<dbReference type="InterPro" id="IPR017907">
    <property type="entry name" value="Znf_RING_CS"/>
</dbReference>
<evidence type="ECO:0000259" key="6">
    <source>
        <dbReference type="PROSITE" id="PS50089"/>
    </source>
</evidence>
<evidence type="ECO:0000256" key="4">
    <source>
        <dbReference type="PROSITE-ProRule" id="PRU00175"/>
    </source>
</evidence>
<dbReference type="EMBL" id="ML739169">
    <property type="protein sequence ID" value="KAE8351472.1"/>
    <property type="molecule type" value="Genomic_DNA"/>
</dbReference>
<proteinExistence type="predicted"/>
<feature type="compositionally biased region" description="Basic and acidic residues" evidence="5">
    <location>
        <begin position="315"/>
        <end position="327"/>
    </location>
</feature>
<dbReference type="AlphaFoldDB" id="A0A5N6Z1D8"/>
<dbReference type="CDD" id="cd16568">
    <property type="entry name" value="RING-HC_ScPSH1-like"/>
    <property type="match status" value="1"/>
</dbReference>
<evidence type="ECO:0000256" key="1">
    <source>
        <dbReference type="ARBA" id="ARBA00022723"/>
    </source>
</evidence>
<dbReference type="GO" id="GO:0008270">
    <property type="term" value="F:zinc ion binding"/>
    <property type="evidence" value="ECO:0007669"/>
    <property type="project" value="UniProtKB-KW"/>
</dbReference>
<dbReference type="PROSITE" id="PS50089">
    <property type="entry name" value="ZF_RING_2"/>
    <property type="match status" value="1"/>
</dbReference>
<protein>
    <recommendedName>
        <fullName evidence="6">RING-type domain-containing protein</fullName>
    </recommendedName>
</protein>
<dbReference type="PANTHER" id="PTHR23327:SF51">
    <property type="entry name" value="TRANSCRIPTIONAL REGULATOR OF YEAST FORM ADHERENCE 3"/>
    <property type="match status" value="1"/>
</dbReference>
<dbReference type="InterPro" id="IPR001841">
    <property type="entry name" value="Znf_RING"/>
</dbReference>
<dbReference type="OrthoDB" id="6105938at2759"/>
<evidence type="ECO:0000256" key="3">
    <source>
        <dbReference type="ARBA" id="ARBA00022833"/>
    </source>
</evidence>
<sequence length="468" mass="52852">MSKSTLARAAPGRDSNNTNATLGDDISGLFQTLQGHVDDIRALLQCGICMRPLYEPFTLACGHTFCYSCLTSWFAGGRSNKTCPDCRTSVKTQPAPAYLVRAVVQLFTSRAELLEKGETTAEHTRHQREEAIKLENDKKNTHPKEGGLFRGTFNKKPPAAQPIVDLEDNVVRCPRCSWELEEDSNCAQCGYRHDVDSVTDTSDYLSDSEENSEMTDYLDDDLEDGFGDVDDVEWNDFYDGIPIQALAFDLPHHLFNLHRHHNHTHHHQNTPHQHPLFPRDRHYEEGSSVTDDSEEEDDYLEDTDMDSFIDDDEHIDGGHDYDSESDRSTVVGGPDFHTQDHYEEQLSSEVTTMSHIDDYIDDAMNGLDEVPDSEEDGEEDDEEPIRPPVNGNRRRPVPGHNEISRSSAPWNRVPSQPNVDPYAIRRQLARTQTTSTPGTSVSNAINVDEDSDEGPVRPFRRNCRHAAR</sequence>
<dbReference type="PROSITE" id="PS00518">
    <property type="entry name" value="ZF_RING_1"/>
    <property type="match status" value="1"/>
</dbReference>
<dbReference type="Gene3D" id="3.30.40.10">
    <property type="entry name" value="Zinc/RING finger domain, C3HC4 (zinc finger)"/>
    <property type="match status" value="1"/>
</dbReference>
<feature type="compositionally biased region" description="Acidic residues" evidence="5">
    <location>
        <begin position="291"/>
        <end position="314"/>
    </location>
</feature>
<name>A0A5N6Z1D8_9EURO</name>
<feature type="compositionally biased region" description="Basic residues" evidence="5">
    <location>
        <begin position="458"/>
        <end position="468"/>
    </location>
</feature>
<feature type="domain" description="RING-type" evidence="6">
    <location>
        <begin position="46"/>
        <end position="87"/>
    </location>
</feature>
<dbReference type="InterPro" id="IPR018957">
    <property type="entry name" value="Znf_C3HC4_RING-type"/>
</dbReference>
<dbReference type="SUPFAM" id="SSF57850">
    <property type="entry name" value="RING/U-box"/>
    <property type="match status" value="1"/>
</dbReference>